<dbReference type="Proteomes" id="UP000784294">
    <property type="component" value="Unassembled WGS sequence"/>
</dbReference>
<gene>
    <name evidence="2" type="ORF">PXEA_LOCUS36240</name>
</gene>
<dbReference type="AlphaFoldDB" id="A0A3S5AQI6"/>
<evidence type="ECO:0000256" key="1">
    <source>
        <dbReference type="SAM" id="MobiDB-lite"/>
    </source>
</evidence>
<protein>
    <submittedName>
        <fullName evidence="2">Uncharacterized protein</fullName>
    </submittedName>
</protein>
<dbReference type="EMBL" id="CAAALY010276658">
    <property type="protein sequence ID" value="VEL42800.1"/>
    <property type="molecule type" value="Genomic_DNA"/>
</dbReference>
<accession>A0A3S5AQI6</accession>
<reference evidence="2" key="1">
    <citation type="submission" date="2018-11" db="EMBL/GenBank/DDBJ databases">
        <authorList>
            <consortium name="Pathogen Informatics"/>
        </authorList>
    </citation>
    <scope>NUCLEOTIDE SEQUENCE</scope>
</reference>
<dbReference type="OrthoDB" id="10362405at2759"/>
<feature type="compositionally biased region" description="Basic and acidic residues" evidence="1">
    <location>
        <begin position="19"/>
        <end position="30"/>
    </location>
</feature>
<comment type="caution">
    <text evidence="2">The sequence shown here is derived from an EMBL/GenBank/DDBJ whole genome shotgun (WGS) entry which is preliminary data.</text>
</comment>
<evidence type="ECO:0000313" key="2">
    <source>
        <dbReference type="EMBL" id="VEL42800.1"/>
    </source>
</evidence>
<sequence>MPKIMDEEEDDEAAGGNQRSEEELIRLREDSDYESSSCSDSHSDATSGGSESGLEDDELGNAIHGDQTTGTTSETVAVNVVSSGPVDADGLATTMCQAIVEPAVGESCQEAKEVGLSTVNGVGGTSTKVEEVDGFNASLSSAVDQNSEKPVVLPCAVDPPGKKPTALQKKERRRRERAVKARAAVAAREAEAAAANLALLPEEPLDRLSNVVGQALRAGKTVVYSVMRSAARQPNGELIPVGGGGGGSSFMMGGSGGSTSGLMVGLGGSQNASGIGHMTHMSIAHSNISNLGSYASLGVDKIQTGNIAGEIFSLLLLWLHYC</sequence>
<keyword evidence="3" id="KW-1185">Reference proteome</keyword>
<feature type="compositionally biased region" description="Acidic residues" evidence="1">
    <location>
        <begin position="1"/>
        <end position="13"/>
    </location>
</feature>
<feature type="compositionally biased region" description="Low complexity" evidence="1">
    <location>
        <begin position="34"/>
        <end position="47"/>
    </location>
</feature>
<evidence type="ECO:0000313" key="3">
    <source>
        <dbReference type="Proteomes" id="UP000784294"/>
    </source>
</evidence>
<feature type="region of interest" description="Disordered" evidence="1">
    <location>
        <begin position="1"/>
        <end position="71"/>
    </location>
</feature>
<name>A0A3S5AQI6_9PLAT</name>
<proteinExistence type="predicted"/>
<organism evidence="2 3">
    <name type="scientific">Protopolystoma xenopodis</name>
    <dbReference type="NCBI Taxonomy" id="117903"/>
    <lineage>
        <taxon>Eukaryota</taxon>
        <taxon>Metazoa</taxon>
        <taxon>Spiralia</taxon>
        <taxon>Lophotrochozoa</taxon>
        <taxon>Platyhelminthes</taxon>
        <taxon>Monogenea</taxon>
        <taxon>Polyopisthocotylea</taxon>
        <taxon>Polystomatidea</taxon>
        <taxon>Polystomatidae</taxon>
        <taxon>Protopolystoma</taxon>
    </lineage>
</organism>